<dbReference type="InterPro" id="IPR012944">
    <property type="entry name" value="SusD_RagB_dom"/>
</dbReference>
<dbReference type="AlphaFoldDB" id="A0A096BKH6"/>
<keyword evidence="4" id="KW-0472">Membrane</keyword>
<reference evidence="9 10" key="1">
    <citation type="submission" date="2014-07" db="EMBL/GenBank/DDBJ databases">
        <authorList>
            <person name="McCorrison J."/>
            <person name="Sanka R."/>
            <person name="Torralba M."/>
            <person name="Gillis M."/>
            <person name="Haft D.H."/>
            <person name="Methe B."/>
            <person name="Sutton G."/>
            <person name="Nelson K.E."/>
        </authorList>
    </citation>
    <scope>NUCLEOTIDE SEQUENCE [LARGE SCALE GENOMIC DNA]</scope>
    <source>
        <strain evidence="9 10">DNF00853</strain>
    </source>
</reference>
<dbReference type="InterPro" id="IPR033985">
    <property type="entry name" value="SusD-like_N"/>
</dbReference>
<evidence type="ECO:0000313" key="9">
    <source>
        <dbReference type="EMBL" id="KGF33654.1"/>
    </source>
</evidence>
<gene>
    <name evidence="9" type="ORF">HMPREF2137_10750</name>
</gene>
<comment type="subcellular location">
    <subcellularLocation>
        <location evidence="1">Cell outer membrane</location>
    </subcellularLocation>
</comment>
<evidence type="ECO:0000256" key="2">
    <source>
        <dbReference type="ARBA" id="ARBA00006275"/>
    </source>
</evidence>
<dbReference type="OrthoDB" id="1031584at2"/>
<evidence type="ECO:0000259" key="7">
    <source>
        <dbReference type="Pfam" id="PF07980"/>
    </source>
</evidence>
<protein>
    <submittedName>
        <fullName evidence="9">Glycan metabolism protein RagB</fullName>
    </submittedName>
</protein>
<feature type="domain" description="SusD-like N-terminal" evidence="8">
    <location>
        <begin position="104"/>
        <end position="210"/>
    </location>
</feature>
<dbReference type="Proteomes" id="UP000029556">
    <property type="component" value="Unassembled WGS sequence"/>
</dbReference>
<feature type="domain" description="RagB/SusD" evidence="7">
    <location>
        <begin position="286"/>
        <end position="614"/>
    </location>
</feature>
<evidence type="ECO:0000256" key="4">
    <source>
        <dbReference type="ARBA" id="ARBA00023136"/>
    </source>
</evidence>
<comment type="caution">
    <text evidence="9">The sequence shown here is derived from an EMBL/GenBank/DDBJ whole genome shotgun (WGS) entry which is preliminary data.</text>
</comment>
<proteinExistence type="inferred from homology"/>
<organism evidence="9 10">
    <name type="scientific">Hoylesella buccalis DNF00853</name>
    <dbReference type="NCBI Taxonomy" id="1401074"/>
    <lineage>
        <taxon>Bacteria</taxon>
        <taxon>Pseudomonadati</taxon>
        <taxon>Bacteroidota</taxon>
        <taxon>Bacteroidia</taxon>
        <taxon>Bacteroidales</taxon>
        <taxon>Prevotellaceae</taxon>
        <taxon>Hoylesella</taxon>
    </lineage>
</organism>
<dbReference type="RefSeq" id="WP_036874326.1">
    <property type="nucleotide sequence ID" value="NZ_JRNN01000081.1"/>
</dbReference>
<comment type="similarity">
    <text evidence="2">Belongs to the SusD family.</text>
</comment>
<evidence type="ECO:0000259" key="8">
    <source>
        <dbReference type="Pfam" id="PF14322"/>
    </source>
</evidence>
<name>A0A096BKH6_9BACT</name>
<dbReference type="Pfam" id="PF14322">
    <property type="entry name" value="SusD-like_3"/>
    <property type="match status" value="1"/>
</dbReference>
<evidence type="ECO:0000313" key="10">
    <source>
        <dbReference type="Proteomes" id="UP000029556"/>
    </source>
</evidence>
<evidence type="ECO:0000256" key="1">
    <source>
        <dbReference type="ARBA" id="ARBA00004442"/>
    </source>
</evidence>
<evidence type="ECO:0000256" key="6">
    <source>
        <dbReference type="SAM" id="SignalP"/>
    </source>
</evidence>
<sequence>MRRYKFLLLIIFTAIFTSCSDILDRPSLTTAEDDTFWNSEQKVRLYANTFYSNFFVGYGSGWTTPYTPMNYNFNDDVVILGIQPQFGRVVPTSLGSTSADMMWKSDFAGPTWNFYWIRKANVMIDRIKRDMGSVLTANAYNHWMGIGRFYRGLEYARLVNVFGDVPYYNHEVANTDYDELYKDRTPRNEVMDSVYNDFIYAMQNVRLNDGEMYVNRYVVASFVSRWALFEGSWQKYYYHNDERASKFFQLAIEAGDMVINSGKYDITLDFRTLFGSTDLTKAKDCILYRRYDAAQSVTHSITSNCNMNSPIAECPNLNLIKSFLCIDGKDYQSSDVENAKNFSMENMIKTRDSRFEASFFDKTTPMALSSYLYVVKFIPREGLNYLKDGGTPAQEYQGVKNVTGYPVMRYAEVLLNWIEAKAEYATVGGPAVTQNDIDISINKIRNRPLAKEAIAKGVKKTAPMKLAEINVDPNRDTSVSPLLWEIRRERRMEFAFEYARIIDLRRWGKLSYMDTDANEELLMGTWVNFPKEAKDELKAANVGKIRIVKKDGKQIAYDGKNGNEMVGFYYRIQNRGRLPFLGVPNMNPYLAPISTNQIESYKNRGYKLTQTEGWPSTAN</sequence>
<feature type="signal peptide" evidence="6">
    <location>
        <begin position="1"/>
        <end position="20"/>
    </location>
</feature>
<keyword evidence="3 6" id="KW-0732">Signal</keyword>
<dbReference type="EMBL" id="JRNN01000081">
    <property type="protein sequence ID" value="KGF33654.1"/>
    <property type="molecule type" value="Genomic_DNA"/>
</dbReference>
<dbReference type="PROSITE" id="PS51257">
    <property type="entry name" value="PROKAR_LIPOPROTEIN"/>
    <property type="match status" value="1"/>
</dbReference>
<keyword evidence="5" id="KW-0998">Cell outer membrane</keyword>
<evidence type="ECO:0000256" key="5">
    <source>
        <dbReference type="ARBA" id="ARBA00023237"/>
    </source>
</evidence>
<dbReference type="SUPFAM" id="SSF48452">
    <property type="entry name" value="TPR-like"/>
    <property type="match status" value="1"/>
</dbReference>
<accession>A0A096BKH6</accession>
<dbReference type="GO" id="GO:0009279">
    <property type="term" value="C:cell outer membrane"/>
    <property type="evidence" value="ECO:0007669"/>
    <property type="project" value="UniProtKB-SubCell"/>
</dbReference>
<evidence type="ECO:0000256" key="3">
    <source>
        <dbReference type="ARBA" id="ARBA00022729"/>
    </source>
</evidence>
<dbReference type="Pfam" id="PF07980">
    <property type="entry name" value="SusD_RagB"/>
    <property type="match status" value="1"/>
</dbReference>
<dbReference type="Gene3D" id="1.25.40.390">
    <property type="match status" value="1"/>
</dbReference>
<feature type="chain" id="PRO_5001924935" evidence="6">
    <location>
        <begin position="21"/>
        <end position="619"/>
    </location>
</feature>
<dbReference type="InterPro" id="IPR011990">
    <property type="entry name" value="TPR-like_helical_dom_sf"/>
</dbReference>